<comment type="caution">
    <text evidence="1">The sequence shown here is derived from an EMBL/GenBank/DDBJ whole genome shotgun (WGS) entry which is preliminary data.</text>
</comment>
<dbReference type="PANTHER" id="PTHR36978">
    <property type="entry name" value="P-LOOP CONTAINING NUCLEOTIDE TRIPHOSPHATE HYDROLASE"/>
    <property type="match status" value="1"/>
</dbReference>
<evidence type="ECO:0000313" key="1">
    <source>
        <dbReference type="EMBL" id="KUM25095.1"/>
    </source>
</evidence>
<dbReference type="SUPFAM" id="SSF52540">
    <property type="entry name" value="P-loop containing nucleoside triphosphate hydrolases"/>
    <property type="match status" value="1"/>
</dbReference>
<dbReference type="Gene3D" id="3.40.50.300">
    <property type="entry name" value="P-loop containing nucleotide triphosphate hydrolases"/>
    <property type="match status" value="1"/>
</dbReference>
<dbReference type="InterPro" id="IPR027417">
    <property type="entry name" value="P-loop_NTPase"/>
</dbReference>
<name>A0A101KQI8_RHILI</name>
<dbReference type="Proteomes" id="UP000053176">
    <property type="component" value="Unassembled WGS sequence"/>
</dbReference>
<protein>
    <recommendedName>
        <fullName evidence="3">Sulfotransferase family protein</fullName>
    </recommendedName>
</protein>
<evidence type="ECO:0008006" key="3">
    <source>
        <dbReference type="Google" id="ProtNLM"/>
    </source>
</evidence>
<dbReference type="InterPro" id="IPR040632">
    <property type="entry name" value="Sulfotransfer_4"/>
</dbReference>
<proteinExistence type="predicted"/>
<accession>A0A101KQI8</accession>
<dbReference type="Pfam" id="PF17784">
    <property type="entry name" value="Sulfotransfer_4"/>
    <property type="match status" value="1"/>
</dbReference>
<dbReference type="PANTHER" id="PTHR36978:SF4">
    <property type="entry name" value="P-LOOP CONTAINING NUCLEOSIDE TRIPHOSPHATE HYDROLASE PROTEIN"/>
    <property type="match status" value="1"/>
</dbReference>
<organism evidence="1 2">
    <name type="scientific">Rhizobium loti</name>
    <name type="common">Mesorhizobium loti</name>
    <dbReference type="NCBI Taxonomy" id="381"/>
    <lineage>
        <taxon>Bacteria</taxon>
        <taxon>Pseudomonadati</taxon>
        <taxon>Pseudomonadota</taxon>
        <taxon>Alphaproteobacteria</taxon>
        <taxon>Hyphomicrobiales</taxon>
        <taxon>Phyllobacteriaceae</taxon>
        <taxon>Mesorhizobium</taxon>
    </lineage>
</organism>
<dbReference type="OrthoDB" id="9806624at2"/>
<reference evidence="1 2" key="1">
    <citation type="submission" date="2015-12" db="EMBL/GenBank/DDBJ databases">
        <title>Draft genome sequence of Mesorhizobium sp. UFLA 01-765, a multitolerant efficient symbiont and plant-growth promoting strain isolated from Zn-mining soil using Leucaena leucocephala as a trap plant.</title>
        <authorList>
            <person name="Rangel W.M."/>
            <person name="Thijs S."/>
            <person name="Longatti S.M."/>
            <person name="Moreira F.M."/>
            <person name="Weyens N."/>
            <person name="Vangronsveld J."/>
            <person name="Van Hamme J.D."/>
            <person name="Bottos E.M."/>
            <person name="Rineau F."/>
        </authorList>
    </citation>
    <scope>NUCLEOTIDE SEQUENCE [LARGE SCALE GENOMIC DNA]</scope>
    <source>
        <strain evidence="1 2">UFLA 01-765</strain>
    </source>
</reference>
<dbReference type="AlphaFoldDB" id="A0A101KQI8"/>
<evidence type="ECO:0000313" key="2">
    <source>
        <dbReference type="Proteomes" id="UP000053176"/>
    </source>
</evidence>
<sequence length="200" mass="22531">MTIRVIGTGFGRTGTDSMREALTMLGFGPCHHMSEVSAHEEQKRLWRALAKGAAPDWNRLFAGYKSCVDWPSAHYWRQLIEAYPQARVILTWRSPESWWESFAKTILPAIADSRDQESLGISLVSKQVFDGRPHDRAHVLAIYEANVEAVLNTVPAERLLIHKLGDGWEPLCAHLGVPVPAEPYPNRNTTKEFRTALSLN</sequence>
<gene>
    <name evidence="1" type="ORF">AU467_27370</name>
</gene>
<dbReference type="EMBL" id="LPWA01000122">
    <property type="protein sequence ID" value="KUM25095.1"/>
    <property type="molecule type" value="Genomic_DNA"/>
</dbReference>